<feature type="transmembrane region" description="Helical" evidence="1">
    <location>
        <begin position="198"/>
        <end position="215"/>
    </location>
</feature>
<feature type="transmembrane region" description="Helical" evidence="1">
    <location>
        <begin position="26"/>
        <end position="46"/>
    </location>
</feature>
<keyword evidence="1" id="KW-0812">Transmembrane</keyword>
<sequence>MMLCAYLLFSCIDTSVKWLALLGLPVFQLVFMRYAGHVVISIARLRANRLTWPGRRDLWLVILRGALLALSTLLNFAALQTLPLTLTATIMFSSPLIICLLSGPVLGERVGPWRWGACLTGFAGILVAIRPFGGGLDWAVLYSLSAAATLAGYTLLTRYLSGRASTDLQQLFSGLVGAVALLPFALVTWQSPETARDWVLLCALGFFGWAGHELLTRAHGYAPPSLLSPFSYSFLLYLTAWSWLLFDTLPDRNAVIGAAIIVGSGLVLWLREGRTRANA</sequence>
<dbReference type="SUPFAM" id="SSF103481">
    <property type="entry name" value="Multidrug resistance efflux transporter EmrE"/>
    <property type="match status" value="2"/>
</dbReference>
<name>A0A6B0TPU5_9RHOB</name>
<dbReference type="Pfam" id="PF00892">
    <property type="entry name" value="EamA"/>
    <property type="match status" value="2"/>
</dbReference>
<feature type="transmembrane region" description="Helical" evidence="1">
    <location>
        <begin position="58"/>
        <end position="78"/>
    </location>
</feature>
<feature type="domain" description="EamA" evidence="2">
    <location>
        <begin position="138"/>
        <end position="267"/>
    </location>
</feature>
<feature type="domain" description="EamA" evidence="2">
    <location>
        <begin position="2"/>
        <end position="128"/>
    </location>
</feature>
<feature type="transmembrane region" description="Helical" evidence="1">
    <location>
        <begin position="84"/>
        <end position="106"/>
    </location>
</feature>
<evidence type="ECO:0000313" key="3">
    <source>
        <dbReference type="EMBL" id="MXU66647.1"/>
    </source>
</evidence>
<dbReference type="PANTHER" id="PTHR22911:SF103">
    <property type="entry name" value="BLR2811 PROTEIN"/>
    <property type="match status" value="1"/>
</dbReference>
<evidence type="ECO:0000256" key="1">
    <source>
        <dbReference type="SAM" id="Phobius"/>
    </source>
</evidence>
<reference evidence="3 4" key="1">
    <citation type="submission" date="2019-12" db="EMBL/GenBank/DDBJ databases">
        <title>Strain KN286 was isolated from seawater, which was collected from Caroline Seamount in the tropical western Pacific.</title>
        <authorList>
            <person name="Wang Q."/>
        </authorList>
    </citation>
    <scope>NUCLEOTIDE SEQUENCE [LARGE SCALE GENOMIC DNA]</scope>
    <source>
        <strain evidence="3 4">KN286</strain>
    </source>
</reference>
<feature type="transmembrane region" description="Helical" evidence="1">
    <location>
        <begin position="252"/>
        <end position="270"/>
    </location>
</feature>
<evidence type="ECO:0000313" key="4">
    <source>
        <dbReference type="Proteomes" id="UP000436016"/>
    </source>
</evidence>
<evidence type="ECO:0000259" key="2">
    <source>
        <dbReference type="Pfam" id="PF00892"/>
    </source>
</evidence>
<keyword evidence="1" id="KW-1133">Transmembrane helix</keyword>
<dbReference type="InterPro" id="IPR000620">
    <property type="entry name" value="EamA_dom"/>
</dbReference>
<proteinExistence type="predicted"/>
<dbReference type="Proteomes" id="UP000436016">
    <property type="component" value="Unassembled WGS sequence"/>
</dbReference>
<dbReference type="PANTHER" id="PTHR22911">
    <property type="entry name" value="ACYL-MALONYL CONDENSING ENZYME-RELATED"/>
    <property type="match status" value="1"/>
</dbReference>
<feature type="transmembrane region" description="Helical" evidence="1">
    <location>
        <begin position="113"/>
        <end position="132"/>
    </location>
</feature>
<protein>
    <submittedName>
        <fullName evidence="3">EamA family transporter</fullName>
    </submittedName>
</protein>
<feature type="transmembrane region" description="Helical" evidence="1">
    <location>
        <begin position="227"/>
        <end position="246"/>
    </location>
</feature>
<dbReference type="AlphaFoldDB" id="A0A6B0TPU5"/>
<feature type="transmembrane region" description="Helical" evidence="1">
    <location>
        <begin position="168"/>
        <end position="186"/>
    </location>
</feature>
<gene>
    <name evidence="3" type="ORF">GSH16_14455</name>
</gene>
<organism evidence="3 4">
    <name type="scientific">Oceanomicrobium pacificus</name>
    <dbReference type="NCBI Taxonomy" id="2692916"/>
    <lineage>
        <taxon>Bacteria</taxon>
        <taxon>Pseudomonadati</taxon>
        <taxon>Pseudomonadota</taxon>
        <taxon>Alphaproteobacteria</taxon>
        <taxon>Rhodobacterales</taxon>
        <taxon>Paracoccaceae</taxon>
        <taxon>Oceanomicrobium</taxon>
    </lineage>
</organism>
<dbReference type="Gene3D" id="1.10.3730.20">
    <property type="match status" value="1"/>
</dbReference>
<dbReference type="GO" id="GO:0016020">
    <property type="term" value="C:membrane"/>
    <property type="evidence" value="ECO:0007669"/>
    <property type="project" value="InterPro"/>
</dbReference>
<comment type="caution">
    <text evidence="3">The sequence shown here is derived from an EMBL/GenBank/DDBJ whole genome shotgun (WGS) entry which is preliminary data.</text>
</comment>
<keyword evidence="4" id="KW-1185">Reference proteome</keyword>
<dbReference type="EMBL" id="WUWG01000007">
    <property type="protein sequence ID" value="MXU66647.1"/>
    <property type="molecule type" value="Genomic_DNA"/>
</dbReference>
<dbReference type="InterPro" id="IPR037185">
    <property type="entry name" value="EmrE-like"/>
</dbReference>
<keyword evidence="1" id="KW-0472">Membrane</keyword>
<feature type="transmembrane region" description="Helical" evidence="1">
    <location>
        <begin position="138"/>
        <end position="156"/>
    </location>
</feature>
<accession>A0A6B0TPU5</accession>